<organism evidence="4">
    <name type="scientific">Lotus japonicus</name>
    <name type="common">Lotus corniculatus var. japonicus</name>
    <dbReference type="NCBI Taxonomy" id="34305"/>
    <lineage>
        <taxon>Eukaryota</taxon>
        <taxon>Viridiplantae</taxon>
        <taxon>Streptophyta</taxon>
        <taxon>Embryophyta</taxon>
        <taxon>Tracheophyta</taxon>
        <taxon>Spermatophyta</taxon>
        <taxon>Magnoliopsida</taxon>
        <taxon>eudicotyledons</taxon>
        <taxon>Gunneridae</taxon>
        <taxon>Pentapetalae</taxon>
        <taxon>rosids</taxon>
        <taxon>fabids</taxon>
        <taxon>Fabales</taxon>
        <taxon>Fabaceae</taxon>
        <taxon>Papilionoideae</taxon>
        <taxon>50 kb inversion clade</taxon>
        <taxon>NPAAA clade</taxon>
        <taxon>Hologalegina</taxon>
        <taxon>robinioid clade</taxon>
        <taxon>Loteae</taxon>
        <taxon>Lotus</taxon>
    </lineage>
</organism>
<accession>I3SZT7</accession>
<protein>
    <recommendedName>
        <fullName evidence="5">Transaldolase</fullName>
    </recommendedName>
</protein>
<dbReference type="GO" id="GO:0004801">
    <property type="term" value="F:transaldolase activity"/>
    <property type="evidence" value="ECO:0007669"/>
    <property type="project" value="InterPro"/>
</dbReference>
<evidence type="ECO:0008006" key="5">
    <source>
        <dbReference type="Google" id="ProtNLM"/>
    </source>
</evidence>
<dbReference type="UniPathway" id="UPA00115"/>
<dbReference type="GO" id="GO:0005737">
    <property type="term" value="C:cytoplasm"/>
    <property type="evidence" value="ECO:0007669"/>
    <property type="project" value="InterPro"/>
</dbReference>
<comment type="similarity">
    <text evidence="2">Belongs to the transaldolase family. Type 2 subfamily.</text>
</comment>
<sequence>MADLSKVSSAAAFYISRVDVTIDKKLEQIGTPEALELRGMAAVAQAVLAYQLYQKMFSGPRWEHLERRGAKKQRLMWASTNVKNPAYPDTSYVESLIGPDTISTMPSQAFQAFMDHGVLSRTIDANVSEAQGIYDAIERLGIDWNAVGSQLEHEVLDSFTKSFDNVLQCLQKKAKSSEFISQ</sequence>
<evidence type="ECO:0000256" key="3">
    <source>
        <dbReference type="ARBA" id="ARBA00023270"/>
    </source>
</evidence>
<proteinExistence type="evidence at transcript level"/>
<evidence type="ECO:0000256" key="2">
    <source>
        <dbReference type="ARBA" id="ARBA00008426"/>
    </source>
</evidence>
<evidence type="ECO:0000313" key="4">
    <source>
        <dbReference type="EMBL" id="AFK45779.1"/>
    </source>
</evidence>
<dbReference type="AlphaFoldDB" id="I3SZT7"/>
<dbReference type="GO" id="GO:0006098">
    <property type="term" value="P:pentose-phosphate shunt"/>
    <property type="evidence" value="ECO:0007669"/>
    <property type="project" value="UniProtKB-UniPathway"/>
</dbReference>
<comment type="function">
    <text evidence="1">Transaldolase is important for the balance of metabolites in the pentose-phosphate pathway.</text>
</comment>
<dbReference type="InterPro" id="IPR013785">
    <property type="entry name" value="Aldolase_TIM"/>
</dbReference>
<reference evidence="4" key="1">
    <citation type="submission" date="2012-05" db="EMBL/GenBank/DDBJ databases">
        <authorList>
            <person name="Krishnakumar V."/>
            <person name="Cheung F."/>
            <person name="Xiao Y."/>
            <person name="Chan A."/>
            <person name="Moskal W.A."/>
            <person name="Town C.D."/>
        </authorList>
    </citation>
    <scope>NUCLEOTIDE SEQUENCE</scope>
</reference>
<dbReference type="HAMAP" id="MF_00493">
    <property type="entry name" value="Transaldolase_2"/>
    <property type="match status" value="1"/>
</dbReference>
<name>I3SZT7_LOTJA</name>
<dbReference type="EMBL" id="BT145985">
    <property type="protein sequence ID" value="AFK45779.1"/>
    <property type="molecule type" value="mRNA"/>
</dbReference>
<evidence type="ECO:0000256" key="1">
    <source>
        <dbReference type="ARBA" id="ARBA00003518"/>
    </source>
</evidence>
<dbReference type="Pfam" id="PF00923">
    <property type="entry name" value="TAL_FSA"/>
    <property type="match status" value="1"/>
</dbReference>
<dbReference type="InterPro" id="IPR004732">
    <property type="entry name" value="Transaldolase_2"/>
</dbReference>
<keyword evidence="3" id="KW-0704">Schiff base</keyword>
<dbReference type="GO" id="GO:0005975">
    <property type="term" value="P:carbohydrate metabolic process"/>
    <property type="evidence" value="ECO:0007669"/>
    <property type="project" value="InterPro"/>
</dbReference>
<dbReference type="InterPro" id="IPR001585">
    <property type="entry name" value="TAL/FSA"/>
</dbReference>
<dbReference type="PANTHER" id="PTHR10683:SF33">
    <property type="entry name" value="TRANSALDOLASE"/>
    <property type="match status" value="1"/>
</dbReference>
<dbReference type="SUPFAM" id="SSF51569">
    <property type="entry name" value="Aldolase"/>
    <property type="match status" value="1"/>
</dbReference>
<dbReference type="PANTHER" id="PTHR10683">
    <property type="entry name" value="TRANSALDOLASE"/>
    <property type="match status" value="1"/>
</dbReference>
<dbReference type="Gene3D" id="3.20.20.70">
    <property type="entry name" value="Aldolase class I"/>
    <property type="match status" value="1"/>
</dbReference>